<accession>A0AAU7UJR9</accession>
<dbReference type="GO" id="GO:0050518">
    <property type="term" value="F:2-C-methyl-D-erythritol 4-phosphate cytidylyltransferase activity"/>
    <property type="evidence" value="ECO:0007669"/>
    <property type="project" value="TreeGrafter"/>
</dbReference>
<reference evidence="4" key="1">
    <citation type="submission" date="2024-06" db="EMBL/GenBank/DDBJ databases">
        <title>Brevibacterium koreense sp. nov., isolated from jogae-jeotgal, a Korean fermented seafood.</title>
        <authorList>
            <person name="Whon T.W."/>
            <person name="Nam S."/>
            <person name="Kim Y."/>
        </authorList>
    </citation>
    <scope>NUCLEOTIDE SEQUENCE</scope>
    <source>
        <strain evidence="4">CBA3109</strain>
    </source>
</reference>
<protein>
    <submittedName>
        <fullName evidence="4">2-C-methyl-D-erythritol 4-phosphate cytidylyltransferase</fullName>
    </submittedName>
</protein>
<dbReference type="InterPro" id="IPR034683">
    <property type="entry name" value="IspD/TarI"/>
</dbReference>
<feature type="compositionally biased region" description="Basic and acidic residues" evidence="3">
    <location>
        <begin position="140"/>
        <end position="151"/>
    </location>
</feature>
<evidence type="ECO:0000256" key="3">
    <source>
        <dbReference type="SAM" id="MobiDB-lite"/>
    </source>
</evidence>
<dbReference type="Gene3D" id="3.90.550.10">
    <property type="entry name" value="Spore Coat Polysaccharide Biosynthesis Protein SpsA, Chain A"/>
    <property type="match status" value="1"/>
</dbReference>
<evidence type="ECO:0000256" key="2">
    <source>
        <dbReference type="ARBA" id="ARBA00022695"/>
    </source>
</evidence>
<keyword evidence="2 4" id="KW-0548">Nucleotidyltransferase</keyword>
<dbReference type="RefSeq" id="WP_350269641.1">
    <property type="nucleotide sequence ID" value="NZ_CP158281.1"/>
</dbReference>
<dbReference type="SUPFAM" id="SSF53448">
    <property type="entry name" value="Nucleotide-diphospho-sugar transferases"/>
    <property type="match status" value="1"/>
</dbReference>
<dbReference type="KEGG" id="bkr:AAFP32_13935"/>
<dbReference type="Pfam" id="PF01128">
    <property type="entry name" value="IspD"/>
    <property type="match status" value="2"/>
</dbReference>
<feature type="region of interest" description="Disordered" evidence="3">
    <location>
        <begin position="140"/>
        <end position="183"/>
    </location>
</feature>
<dbReference type="GO" id="GO:0008299">
    <property type="term" value="P:isoprenoid biosynthetic process"/>
    <property type="evidence" value="ECO:0007669"/>
    <property type="project" value="InterPro"/>
</dbReference>
<dbReference type="InterPro" id="IPR018294">
    <property type="entry name" value="ISPD_synthase_CS"/>
</dbReference>
<name>A0AAU7UJR9_9MICO</name>
<dbReference type="PANTHER" id="PTHR32125">
    <property type="entry name" value="2-C-METHYL-D-ERYTHRITOL 4-PHOSPHATE CYTIDYLYLTRANSFERASE, CHLOROPLASTIC"/>
    <property type="match status" value="1"/>
</dbReference>
<dbReference type="InterPro" id="IPR050088">
    <property type="entry name" value="IspD/TarI_cytidylyltransf_bact"/>
</dbReference>
<dbReference type="PANTHER" id="PTHR32125:SF4">
    <property type="entry name" value="2-C-METHYL-D-ERYTHRITOL 4-PHOSPHATE CYTIDYLYLTRANSFERASE, CHLOROPLASTIC"/>
    <property type="match status" value="1"/>
</dbReference>
<dbReference type="InterPro" id="IPR029044">
    <property type="entry name" value="Nucleotide-diphossugar_trans"/>
</dbReference>
<evidence type="ECO:0000256" key="1">
    <source>
        <dbReference type="ARBA" id="ARBA00022679"/>
    </source>
</evidence>
<sequence>MGSADPKALVRLNGKSLLARSLEAIVSSGVASSIVVAAPEEFLMRARSEIDNISESGLGDSEASISGIRITVVAGGNDRIESVQSALKYAGAADIVLVHDAARALTPSDVFRRVAAAVRAGAEAVVPVLPMTDTVRRAERRPAVKSDHRPTTADVPPVPLPRPDSNGRQNMVESGADSDPEFPTVEVLHGDLDRSRLRRVQTPQGFTSAILRRAHEEYDHGQAASWPGGLGATDDAGLVERLGVDVVAVDGDEEALKITYPLDLVLGEHIAKQRDGTTRDTK</sequence>
<keyword evidence="1" id="KW-0808">Transferase</keyword>
<evidence type="ECO:0000313" key="4">
    <source>
        <dbReference type="EMBL" id="XBV88649.1"/>
    </source>
</evidence>
<proteinExistence type="predicted"/>
<dbReference type="EMBL" id="CP158281">
    <property type="protein sequence ID" value="XBV88649.1"/>
    <property type="molecule type" value="Genomic_DNA"/>
</dbReference>
<organism evidence="4">
    <name type="scientific">Brevibacterium koreense</name>
    <dbReference type="NCBI Taxonomy" id="3140787"/>
    <lineage>
        <taxon>Bacteria</taxon>
        <taxon>Bacillati</taxon>
        <taxon>Actinomycetota</taxon>
        <taxon>Actinomycetes</taxon>
        <taxon>Micrococcales</taxon>
        <taxon>Brevibacteriaceae</taxon>
        <taxon>Brevibacterium</taxon>
    </lineage>
</organism>
<gene>
    <name evidence="4" type="ORF">AAFP32_13935</name>
</gene>
<dbReference type="AlphaFoldDB" id="A0AAU7UJR9"/>
<dbReference type="PROSITE" id="PS01295">
    <property type="entry name" value="ISPD"/>
    <property type="match status" value="1"/>
</dbReference>